<dbReference type="Pfam" id="PF08282">
    <property type="entry name" value="Hydrolase_3"/>
    <property type="match status" value="1"/>
</dbReference>
<dbReference type="EMBL" id="AP024849">
    <property type="protein sequence ID" value="BCZ48376.1"/>
    <property type="molecule type" value="Genomic_DNA"/>
</dbReference>
<gene>
    <name evidence="1" type="ORF">psyc5s11_44430</name>
</gene>
<dbReference type="InterPro" id="IPR000150">
    <property type="entry name" value="Cof"/>
</dbReference>
<dbReference type="SFLD" id="SFLDG01140">
    <property type="entry name" value="C2.B:_Phosphomannomutase_and_P"/>
    <property type="match status" value="1"/>
</dbReference>
<dbReference type="NCBIfam" id="TIGR01484">
    <property type="entry name" value="HAD-SF-IIB"/>
    <property type="match status" value="1"/>
</dbReference>
<protein>
    <recommendedName>
        <fullName evidence="3">Cof-type HAD-IIB family hydrolase</fullName>
    </recommendedName>
</protein>
<organism evidence="1 2">
    <name type="scientific">Clostridium gelidum</name>
    <dbReference type="NCBI Taxonomy" id="704125"/>
    <lineage>
        <taxon>Bacteria</taxon>
        <taxon>Bacillati</taxon>
        <taxon>Bacillota</taxon>
        <taxon>Clostridia</taxon>
        <taxon>Eubacteriales</taxon>
        <taxon>Clostridiaceae</taxon>
        <taxon>Clostridium</taxon>
    </lineage>
</organism>
<evidence type="ECO:0000313" key="1">
    <source>
        <dbReference type="EMBL" id="BCZ48376.1"/>
    </source>
</evidence>
<dbReference type="NCBIfam" id="TIGR00099">
    <property type="entry name" value="Cof-subfamily"/>
    <property type="match status" value="1"/>
</dbReference>
<dbReference type="SUPFAM" id="SSF56784">
    <property type="entry name" value="HAD-like"/>
    <property type="match status" value="1"/>
</dbReference>
<dbReference type="InterPro" id="IPR006379">
    <property type="entry name" value="HAD-SF_hydro_IIB"/>
</dbReference>
<dbReference type="Gene3D" id="3.40.50.1000">
    <property type="entry name" value="HAD superfamily/HAD-like"/>
    <property type="match status" value="1"/>
</dbReference>
<name>A0ABN6J5Q1_9CLOT</name>
<dbReference type="PANTHER" id="PTHR10000">
    <property type="entry name" value="PHOSPHOSERINE PHOSPHATASE"/>
    <property type="match status" value="1"/>
</dbReference>
<dbReference type="InterPro" id="IPR036412">
    <property type="entry name" value="HAD-like_sf"/>
</dbReference>
<sequence length="285" mass="31713">MLERKIIFIDVDGTLCNDCGLVPESAAIAIKQARKNGHLVYLCTGRSKAEIYDFIIDIGFDGIIGAGGGFVQVGNEMLYHKKVSNENVKHLVDFFNEHNVNFYIESNGGLYASKNLIPQLEKCIYGDVENDADAKYEKENNPNHFIEALIIGQDLYRGDVNKACFLEPKDISFEEIKNEFKNEFEVIHCTVPAFGDDSGELGVPGIHKATAIEVLLKHLDIDVKDTIAIGDGMNDAEMFEFCELGIAMGNAKPGLKEIADEVTDTHDEGGIYNSFKKHNLMWKNI</sequence>
<reference evidence="2" key="1">
    <citation type="submission" date="2021-07" db="EMBL/GenBank/DDBJ databases">
        <title>Complete genome sequencing of a Clostridium isolate.</title>
        <authorList>
            <person name="Ueki A."/>
            <person name="Tonouchi A."/>
        </authorList>
    </citation>
    <scope>NUCLEOTIDE SEQUENCE [LARGE SCALE GENOMIC DNA]</scope>
    <source>
        <strain evidence="2">C5S11</strain>
    </source>
</reference>
<keyword evidence="2" id="KW-1185">Reference proteome</keyword>
<dbReference type="Proteomes" id="UP000824633">
    <property type="component" value="Chromosome"/>
</dbReference>
<dbReference type="RefSeq" id="WP_224034642.1">
    <property type="nucleotide sequence ID" value="NZ_AP024849.1"/>
</dbReference>
<proteinExistence type="predicted"/>
<dbReference type="Gene3D" id="3.30.1240.10">
    <property type="match status" value="1"/>
</dbReference>
<evidence type="ECO:0008006" key="3">
    <source>
        <dbReference type="Google" id="ProtNLM"/>
    </source>
</evidence>
<accession>A0ABN6J5Q1</accession>
<evidence type="ECO:0000313" key="2">
    <source>
        <dbReference type="Proteomes" id="UP000824633"/>
    </source>
</evidence>
<dbReference type="SFLD" id="SFLDS00003">
    <property type="entry name" value="Haloacid_Dehalogenase"/>
    <property type="match status" value="1"/>
</dbReference>
<dbReference type="InterPro" id="IPR023214">
    <property type="entry name" value="HAD_sf"/>
</dbReference>
<dbReference type="PANTHER" id="PTHR10000:SF25">
    <property type="entry name" value="PHOSPHATASE YKRA-RELATED"/>
    <property type="match status" value="1"/>
</dbReference>